<dbReference type="InterPro" id="IPR003811">
    <property type="entry name" value="G3P_acylTferase_PlsY"/>
</dbReference>
<dbReference type="SMART" id="SM01207">
    <property type="entry name" value="G3P_acyltransf"/>
    <property type="match status" value="1"/>
</dbReference>
<gene>
    <name evidence="11" type="ORF">S01H4_50939</name>
</gene>
<keyword evidence="5 10" id="KW-1133">Transmembrane helix</keyword>
<dbReference type="GO" id="GO:0008654">
    <property type="term" value="P:phospholipid biosynthetic process"/>
    <property type="evidence" value="ECO:0007669"/>
    <property type="project" value="UniProtKB-KW"/>
</dbReference>
<dbReference type="PANTHER" id="PTHR30309:SF0">
    <property type="entry name" value="GLYCEROL-3-PHOSPHATE ACYLTRANSFERASE-RELATED"/>
    <property type="match status" value="1"/>
</dbReference>
<keyword evidence="1" id="KW-1003">Cell membrane</keyword>
<evidence type="ECO:0000256" key="7">
    <source>
        <dbReference type="ARBA" id="ARBA00023136"/>
    </source>
</evidence>
<keyword evidence="2" id="KW-0444">Lipid biosynthesis</keyword>
<feature type="transmembrane region" description="Helical" evidence="10">
    <location>
        <begin position="128"/>
        <end position="149"/>
    </location>
</feature>
<dbReference type="PANTHER" id="PTHR30309">
    <property type="entry name" value="INNER MEMBRANE PROTEIN YGIH"/>
    <property type="match status" value="1"/>
</dbReference>
<feature type="transmembrane region" description="Helical" evidence="10">
    <location>
        <begin position="52"/>
        <end position="77"/>
    </location>
</feature>
<feature type="non-terminal residue" evidence="11">
    <location>
        <position position="175"/>
    </location>
</feature>
<accession>X1BHN4</accession>
<evidence type="ECO:0000256" key="6">
    <source>
        <dbReference type="ARBA" id="ARBA00023098"/>
    </source>
</evidence>
<keyword evidence="9" id="KW-1208">Phospholipid metabolism</keyword>
<evidence type="ECO:0000256" key="10">
    <source>
        <dbReference type="SAM" id="Phobius"/>
    </source>
</evidence>
<dbReference type="Pfam" id="PF02660">
    <property type="entry name" value="G3P_acyltransf"/>
    <property type="match status" value="1"/>
</dbReference>
<dbReference type="GO" id="GO:0043772">
    <property type="term" value="F:acyl-phosphate glycerol-3-phosphate acyltransferase activity"/>
    <property type="evidence" value="ECO:0007669"/>
    <property type="project" value="InterPro"/>
</dbReference>
<keyword evidence="6" id="KW-0443">Lipid metabolism</keyword>
<evidence type="ECO:0000256" key="1">
    <source>
        <dbReference type="ARBA" id="ARBA00022475"/>
    </source>
</evidence>
<feature type="transmembrane region" description="Helical" evidence="10">
    <location>
        <begin position="97"/>
        <end position="116"/>
    </location>
</feature>
<feature type="transmembrane region" description="Helical" evidence="10">
    <location>
        <begin position="6"/>
        <end position="26"/>
    </location>
</feature>
<protein>
    <recommendedName>
        <fullName evidence="12">Glycerol-3-phosphate acyltransferase</fullName>
    </recommendedName>
</protein>
<evidence type="ECO:0000256" key="9">
    <source>
        <dbReference type="ARBA" id="ARBA00023264"/>
    </source>
</evidence>
<evidence type="ECO:0000256" key="3">
    <source>
        <dbReference type="ARBA" id="ARBA00022679"/>
    </source>
</evidence>
<dbReference type="EMBL" id="BART01028962">
    <property type="protein sequence ID" value="GAG95434.1"/>
    <property type="molecule type" value="Genomic_DNA"/>
</dbReference>
<organism evidence="11">
    <name type="scientific">marine sediment metagenome</name>
    <dbReference type="NCBI Taxonomy" id="412755"/>
    <lineage>
        <taxon>unclassified sequences</taxon>
        <taxon>metagenomes</taxon>
        <taxon>ecological metagenomes</taxon>
    </lineage>
</organism>
<name>X1BHN4_9ZZZZ</name>
<evidence type="ECO:0008006" key="12">
    <source>
        <dbReference type="Google" id="ProtNLM"/>
    </source>
</evidence>
<evidence type="ECO:0000256" key="4">
    <source>
        <dbReference type="ARBA" id="ARBA00022692"/>
    </source>
</evidence>
<evidence type="ECO:0000256" key="8">
    <source>
        <dbReference type="ARBA" id="ARBA00023209"/>
    </source>
</evidence>
<keyword evidence="4 10" id="KW-0812">Transmembrane</keyword>
<dbReference type="GO" id="GO:0005886">
    <property type="term" value="C:plasma membrane"/>
    <property type="evidence" value="ECO:0007669"/>
    <property type="project" value="InterPro"/>
</dbReference>
<evidence type="ECO:0000313" key="11">
    <source>
        <dbReference type="EMBL" id="GAG95434.1"/>
    </source>
</evidence>
<evidence type="ECO:0000256" key="5">
    <source>
        <dbReference type="ARBA" id="ARBA00022989"/>
    </source>
</evidence>
<comment type="caution">
    <text evidence="11">The sequence shown here is derived from an EMBL/GenBank/DDBJ whole genome shotgun (WGS) entry which is preliminary data.</text>
</comment>
<feature type="transmembrane region" description="Helical" evidence="10">
    <location>
        <begin position="155"/>
        <end position="174"/>
    </location>
</feature>
<dbReference type="AlphaFoldDB" id="X1BHN4"/>
<keyword evidence="7 10" id="KW-0472">Membrane</keyword>
<keyword evidence="3" id="KW-0808">Transferase</keyword>
<keyword evidence="8" id="KW-0594">Phospholipid biosynthesis</keyword>
<proteinExistence type="inferred from homology"/>
<dbReference type="HAMAP" id="MF_01043">
    <property type="entry name" value="PlsY"/>
    <property type="match status" value="1"/>
</dbReference>
<sequence length="175" mass="19037">MIYEFLFIILGYFMGSIPVGLILGWIKGIDIRKHGSGNIGAANAFRILGKKLGIATMVLDMVKGAIAVLAARFYLWFGNYDGFGTSDSVLYYLDPGFLLSCVAIMAVFGHSFPVWLKFKGGKSASVAAGVIFGINPIAFVILYGVWILALVKTRYTSLSNLVSALTAPPLYWFFA</sequence>
<reference evidence="11" key="1">
    <citation type="journal article" date="2014" name="Front. Microbiol.">
        <title>High frequency of phylogenetically diverse reductive dehalogenase-homologous genes in deep subseafloor sedimentary metagenomes.</title>
        <authorList>
            <person name="Kawai M."/>
            <person name="Futagami T."/>
            <person name="Toyoda A."/>
            <person name="Takaki Y."/>
            <person name="Nishi S."/>
            <person name="Hori S."/>
            <person name="Arai W."/>
            <person name="Tsubouchi T."/>
            <person name="Morono Y."/>
            <person name="Uchiyama I."/>
            <person name="Ito T."/>
            <person name="Fujiyama A."/>
            <person name="Inagaki F."/>
            <person name="Takami H."/>
        </authorList>
    </citation>
    <scope>NUCLEOTIDE SEQUENCE</scope>
    <source>
        <strain evidence="11">Expedition CK06-06</strain>
    </source>
</reference>
<evidence type="ECO:0000256" key="2">
    <source>
        <dbReference type="ARBA" id="ARBA00022516"/>
    </source>
</evidence>